<evidence type="ECO:0000313" key="2">
    <source>
        <dbReference type="Proteomes" id="UP001165679"/>
    </source>
</evidence>
<evidence type="ECO:0008006" key="3">
    <source>
        <dbReference type="Google" id="ProtNLM"/>
    </source>
</evidence>
<accession>A0AA41YSZ2</accession>
<sequence length="64" mass="6685">MRRTSFTAVSPAGLAIEKVTADGEGVVIIAHPTALDAACLDCGRRSRQVHSSYGIRPAKAAYLG</sequence>
<evidence type="ECO:0000313" key="1">
    <source>
        <dbReference type="EMBL" id="MCW3477778.1"/>
    </source>
</evidence>
<reference evidence="1" key="2">
    <citation type="submission" date="2022-10" db="EMBL/GenBank/DDBJ databases">
        <authorList>
            <person name="Trinh H.N."/>
        </authorList>
    </citation>
    <scope>NUCLEOTIDE SEQUENCE</scope>
    <source>
        <strain evidence="1">RN2-1</strain>
    </source>
</reference>
<reference evidence="1" key="1">
    <citation type="submission" date="2022-09" db="EMBL/GenBank/DDBJ databases">
        <title>Rhodovastum sp. nov. RN2-1 isolated from soil in Seongnam, South Korea.</title>
        <authorList>
            <person name="Le N.T."/>
        </authorList>
    </citation>
    <scope>NUCLEOTIDE SEQUENCE</scope>
    <source>
        <strain evidence="1">RN2-1</strain>
    </source>
</reference>
<dbReference type="AlphaFoldDB" id="A0AA41YSZ2"/>
<dbReference type="RefSeq" id="WP_264716743.1">
    <property type="nucleotide sequence ID" value="NZ_JAPDNT010000051.1"/>
</dbReference>
<keyword evidence="2" id="KW-1185">Reference proteome</keyword>
<protein>
    <recommendedName>
        <fullName evidence="3">ISL3 family transposase</fullName>
    </recommendedName>
</protein>
<name>A0AA41YSZ2_9PROT</name>
<organism evidence="1 2">
    <name type="scientific">Limobrevibacterium gyesilva</name>
    <dbReference type="NCBI Taxonomy" id="2991712"/>
    <lineage>
        <taxon>Bacteria</taxon>
        <taxon>Pseudomonadati</taxon>
        <taxon>Pseudomonadota</taxon>
        <taxon>Alphaproteobacteria</taxon>
        <taxon>Acetobacterales</taxon>
        <taxon>Acetobacteraceae</taxon>
        <taxon>Limobrevibacterium</taxon>
    </lineage>
</organism>
<dbReference type="EMBL" id="JAPDNT010000051">
    <property type="protein sequence ID" value="MCW3477778.1"/>
    <property type="molecule type" value="Genomic_DNA"/>
</dbReference>
<gene>
    <name evidence="1" type="ORF">OL599_24820</name>
</gene>
<dbReference type="Proteomes" id="UP001165679">
    <property type="component" value="Unassembled WGS sequence"/>
</dbReference>
<proteinExistence type="predicted"/>
<comment type="caution">
    <text evidence="1">The sequence shown here is derived from an EMBL/GenBank/DDBJ whole genome shotgun (WGS) entry which is preliminary data.</text>
</comment>